<gene>
    <name evidence="1" type="ORF">Hypma_003523</name>
</gene>
<dbReference type="Proteomes" id="UP000076154">
    <property type="component" value="Unassembled WGS sequence"/>
</dbReference>
<protein>
    <recommendedName>
        <fullName evidence="3">F-box domain-containing protein</fullName>
    </recommendedName>
</protein>
<organism evidence="1 2">
    <name type="scientific">Hypsizygus marmoreus</name>
    <name type="common">White beech mushroom</name>
    <name type="synonym">Agaricus marmoreus</name>
    <dbReference type="NCBI Taxonomy" id="39966"/>
    <lineage>
        <taxon>Eukaryota</taxon>
        <taxon>Fungi</taxon>
        <taxon>Dikarya</taxon>
        <taxon>Basidiomycota</taxon>
        <taxon>Agaricomycotina</taxon>
        <taxon>Agaricomycetes</taxon>
        <taxon>Agaricomycetidae</taxon>
        <taxon>Agaricales</taxon>
        <taxon>Tricholomatineae</taxon>
        <taxon>Lyophyllaceae</taxon>
        <taxon>Hypsizygus</taxon>
    </lineage>
</organism>
<comment type="caution">
    <text evidence="1">The sequence shown here is derived from an EMBL/GenBank/DDBJ whole genome shotgun (WGS) entry which is preliminary data.</text>
</comment>
<evidence type="ECO:0000313" key="1">
    <source>
        <dbReference type="EMBL" id="RDB15924.1"/>
    </source>
</evidence>
<dbReference type="InParanoid" id="A0A369J8Z1"/>
<accession>A0A369J8Z1</accession>
<evidence type="ECO:0008006" key="3">
    <source>
        <dbReference type="Google" id="ProtNLM"/>
    </source>
</evidence>
<sequence>MALLGSRFPQELYDMIIDEGAEDESALKTYALVCRSFVTPSRKHFFHSVELTTTNDDAKSRRIHTNFYTILTENPRIATWVNELRVRDVSSELDPPESERPSWIRDEATVHETLKTLAASRLDHFTLETDLYWGSFPVGLKRALLKVFSGGCMKYVCLQGLMGLYKSICPAFRVLEDLFLVRVELDSDDDPDIVVEAIAPERTALSWLGLEGVEESSISIFLHGLLPTTAITSVHPEFPQLQAIQIGVENPEDILAIWQVVLAARNTLQYFYWEYTDKHGLPSPFDPSPINLSVLPRLVAIFYEIPYYEDEDIPDNPDQFSGLLTLLSSVRPGNSITGVHVTVHFPNYTIASDSASNYDGWQRLSLLLSSNMYPQLGEVFVTVYLTTMMTLQEAAAAGSPYGETSVDAELERDRKEELKDMIRARFDQRDDADMLHVSVTSGSHYR</sequence>
<proteinExistence type="predicted"/>
<dbReference type="EMBL" id="LUEZ02000137">
    <property type="protein sequence ID" value="RDB15924.1"/>
    <property type="molecule type" value="Genomic_DNA"/>
</dbReference>
<dbReference type="AlphaFoldDB" id="A0A369J8Z1"/>
<evidence type="ECO:0000313" key="2">
    <source>
        <dbReference type="Proteomes" id="UP000076154"/>
    </source>
</evidence>
<dbReference type="OrthoDB" id="2745898at2759"/>
<keyword evidence="2" id="KW-1185">Reference proteome</keyword>
<name>A0A369J8Z1_HYPMA</name>
<reference evidence="1" key="1">
    <citation type="submission" date="2018-04" db="EMBL/GenBank/DDBJ databases">
        <title>Whole genome sequencing of Hypsizygus marmoreus.</title>
        <authorList>
            <person name="Choi I.-G."/>
            <person name="Min B."/>
            <person name="Kim J.-G."/>
            <person name="Kim S."/>
            <person name="Oh Y.-L."/>
            <person name="Kong W.-S."/>
            <person name="Park H."/>
            <person name="Jeong J."/>
            <person name="Song E.-S."/>
        </authorList>
    </citation>
    <scope>NUCLEOTIDE SEQUENCE [LARGE SCALE GENOMIC DNA]</scope>
    <source>
        <strain evidence="1">51987-8</strain>
    </source>
</reference>